<evidence type="ECO:0000313" key="10">
    <source>
        <dbReference type="Proteomes" id="UP000250557"/>
    </source>
</evidence>
<dbReference type="InterPro" id="IPR013320">
    <property type="entry name" value="ConA-like_dom_sf"/>
</dbReference>
<feature type="signal peptide" evidence="7">
    <location>
        <begin position="1"/>
        <end position="27"/>
    </location>
</feature>
<organism evidence="9 10">
    <name type="scientific">Mucilaginibacter rubeus</name>
    <dbReference type="NCBI Taxonomy" id="2027860"/>
    <lineage>
        <taxon>Bacteria</taxon>
        <taxon>Pseudomonadati</taxon>
        <taxon>Bacteroidota</taxon>
        <taxon>Sphingobacteriia</taxon>
        <taxon>Sphingobacteriales</taxon>
        <taxon>Sphingobacteriaceae</taxon>
        <taxon>Mucilaginibacter</taxon>
    </lineage>
</organism>
<dbReference type="Pfam" id="PF17851">
    <property type="entry name" value="GH43_C2"/>
    <property type="match status" value="1"/>
</dbReference>
<dbReference type="Gene3D" id="2.60.120.200">
    <property type="match status" value="1"/>
</dbReference>
<dbReference type="SUPFAM" id="SSF49899">
    <property type="entry name" value="Concanavalin A-like lectins/glucanases"/>
    <property type="match status" value="1"/>
</dbReference>
<evidence type="ECO:0000313" key="9">
    <source>
        <dbReference type="EMBL" id="QEM03496.1"/>
    </source>
</evidence>
<reference evidence="9 10" key="1">
    <citation type="submission" date="2019-08" db="EMBL/GenBank/DDBJ databases">
        <title>Comparative genome analysis confer to the adaptation heavy metal polluted environment.</title>
        <authorList>
            <person name="Li Y."/>
        </authorList>
    </citation>
    <scope>NUCLEOTIDE SEQUENCE [LARGE SCALE GENOMIC DNA]</scope>
    <source>
        <strain evidence="9 10">P2</strain>
    </source>
</reference>
<feature type="site" description="Important for catalytic activity, responsible for pKa modulation of the active site Glu and correct orientation of both the proton donor and substrate" evidence="5">
    <location>
        <position position="152"/>
    </location>
</feature>
<protein>
    <submittedName>
        <fullName evidence="9">Glycosyl hydrolase 43 family protein</fullName>
    </submittedName>
</protein>
<proteinExistence type="inferred from homology"/>
<feature type="domain" description="Beta-xylosidase C-terminal Concanavalin A-like" evidence="8">
    <location>
        <begin position="335"/>
        <end position="520"/>
    </location>
</feature>
<dbReference type="InterPro" id="IPR006710">
    <property type="entry name" value="Glyco_hydro_43"/>
</dbReference>
<evidence type="ECO:0000256" key="2">
    <source>
        <dbReference type="ARBA" id="ARBA00022801"/>
    </source>
</evidence>
<dbReference type="Gene3D" id="2.115.10.20">
    <property type="entry name" value="Glycosyl hydrolase domain, family 43"/>
    <property type="match status" value="1"/>
</dbReference>
<feature type="active site" description="Proton donor" evidence="4">
    <location>
        <position position="210"/>
    </location>
</feature>
<feature type="chain" id="PRO_5042210257" evidence="7">
    <location>
        <begin position="28"/>
        <end position="524"/>
    </location>
</feature>
<dbReference type="SUPFAM" id="SSF75005">
    <property type="entry name" value="Arabinanase/levansucrase/invertase"/>
    <property type="match status" value="1"/>
</dbReference>
<evidence type="ECO:0000256" key="1">
    <source>
        <dbReference type="ARBA" id="ARBA00009865"/>
    </source>
</evidence>
<dbReference type="InterPro" id="IPR051795">
    <property type="entry name" value="Glycosyl_Hydrlase_43"/>
</dbReference>
<dbReference type="InterPro" id="IPR023296">
    <property type="entry name" value="Glyco_hydro_beta-prop_sf"/>
</dbReference>
<keyword evidence="2 6" id="KW-0378">Hydrolase</keyword>
<name>A0AAE6JDP7_9SPHI</name>
<comment type="similarity">
    <text evidence="1 6">Belongs to the glycosyl hydrolase 43 family.</text>
</comment>
<dbReference type="PANTHER" id="PTHR42812:SF15">
    <property type="entry name" value="HYDROLASE, PUTATIVE (AFU_ORTHOLOGUE AFUA_2G00930)-RELATED"/>
    <property type="match status" value="1"/>
</dbReference>
<sequence length="524" mass="57920">MKTKNIAFLKLAVTCLLWRLAVMPLNAQTAQNPIIYADVPDVSMIRVGDTYYASSTTMHLSPGLPIMKSKDLVNWHIVSYAYNTLDGGDALNLANGANAYGRGSWASSLRYHNGTFYVSTFSGTTNKTYIYSTKNIEKGPWKEMSFKPALHDHSLFFDDDGKAYMIYGSGKIMLAELNDDLSGVNPDKKPQILIENASAAAGPNIGLPAEGSQLFKIKGKYYLFNISWPKGGMRTVLIHRADKLTGPYEGQVGLQDKGVAQGGLINTPKGDWYAYLFRDFGAVGRVPYLVPVTWTDGWPVLGVDHKAPDTLDLPANKSLIPGIVSPDEFSLKNGEPMLPLVWQWNHNPDDQLWSLKKRPGYLRLTTGRLDSTVLSARNTLTQRTIGPQCSGTTLIDVANMKDGDFAGLVLLQKKFGFVGVKSDHGSKQIVMISAQSGSAIEAASIPLKQPTVYLKASCDFTNRADKAYFFYSLDGRKWEPIGTTLQMVYTLPHFMGYRFGLFNYATRQSGGYVDFDFFHISNAQ</sequence>
<dbReference type="CDD" id="cd09001">
    <property type="entry name" value="GH43_FsAxh1-like"/>
    <property type="match status" value="1"/>
</dbReference>
<keyword evidence="7" id="KW-0732">Signal</keyword>
<dbReference type="Pfam" id="PF04616">
    <property type="entry name" value="Glyco_hydro_43"/>
    <property type="match status" value="1"/>
</dbReference>
<dbReference type="InterPro" id="IPR041542">
    <property type="entry name" value="GH43_C2"/>
</dbReference>
<dbReference type="AlphaFoldDB" id="A0AAE6JDP7"/>
<dbReference type="GO" id="GO:0005975">
    <property type="term" value="P:carbohydrate metabolic process"/>
    <property type="evidence" value="ECO:0007669"/>
    <property type="project" value="InterPro"/>
</dbReference>
<evidence type="ECO:0000259" key="8">
    <source>
        <dbReference type="Pfam" id="PF17851"/>
    </source>
</evidence>
<evidence type="ECO:0000256" key="3">
    <source>
        <dbReference type="ARBA" id="ARBA00023295"/>
    </source>
</evidence>
<dbReference type="EMBL" id="CP043451">
    <property type="protein sequence ID" value="QEM03496.1"/>
    <property type="molecule type" value="Genomic_DNA"/>
</dbReference>
<dbReference type="Proteomes" id="UP000250557">
    <property type="component" value="Chromosome"/>
</dbReference>
<dbReference type="RefSeq" id="WP_112653764.1">
    <property type="nucleotide sequence ID" value="NZ_CP043451.1"/>
</dbReference>
<evidence type="ECO:0000256" key="7">
    <source>
        <dbReference type="SAM" id="SignalP"/>
    </source>
</evidence>
<dbReference type="GO" id="GO:0004553">
    <property type="term" value="F:hydrolase activity, hydrolyzing O-glycosyl compounds"/>
    <property type="evidence" value="ECO:0007669"/>
    <property type="project" value="InterPro"/>
</dbReference>
<evidence type="ECO:0000256" key="6">
    <source>
        <dbReference type="RuleBase" id="RU361187"/>
    </source>
</evidence>
<dbReference type="PANTHER" id="PTHR42812">
    <property type="entry name" value="BETA-XYLOSIDASE"/>
    <property type="match status" value="1"/>
</dbReference>
<accession>A0AAE6JDP7</accession>
<evidence type="ECO:0000256" key="4">
    <source>
        <dbReference type="PIRSR" id="PIRSR606710-1"/>
    </source>
</evidence>
<feature type="active site" description="Proton acceptor" evidence="4">
    <location>
        <position position="41"/>
    </location>
</feature>
<gene>
    <name evidence="9" type="ORF">DIU31_008180</name>
</gene>
<evidence type="ECO:0000256" key="5">
    <source>
        <dbReference type="PIRSR" id="PIRSR606710-2"/>
    </source>
</evidence>
<keyword evidence="3 6" id="KW-0326">Glycosidase</keyword>